<evidence type="ECO:0000313" key="3">
    <source>
        <dbReference type="Proteomes" id="UP000035681"/>
    </source>
</evidence>
<organism evidence="4">
    <name type="scientific">Strongyloides stercoralis</name>
    <name type="common">Threadworm</name>
    <dbReference type="NCBI Taxonomy" id="6248"/>
    <lineage>
        <taxon>Eukaryota</taxon>
        <taxon>Metazoa</taxon>
        <taxon>Ecdysozoa</taxon>
        <taxon>Nematoda</taxon>
        <taxon>Chromadorea</taxon>
        <taxon>Rhabditida</taxon>
        <taxon>Tylenchina</taxon>
        <taxon>Panagrolaimomorpha</taxon>
        <taxon>Strongyloidoidea</taxon>
        <taxon>Strongyloididae</taxon>
        <taxon>Strongyloides</taxon>
    </lineage>
</organism>
<name>A0A0K0EHI5_STRER</name>
<dbReference type="AlphaFoldDB" id="A0A0K0EHI5"/>
<protein>
    <submittedName>
        <fullName evidence="4 5">Uncharacterized protein</fullName>
    </submittedName>
</protein>
<reference evidence="4" key="1">
    <citation type="submission" date="2015-08" db="UniProtKB">
        <authorList>
            <consortium name="WormBaseParasite"/>
        </authorList>
    </citation>
    <scope>IDENTIFICATION</scope>
</reference>
<feature type="compositionally biased region" description="Basic and acidic residues" evidence="1">
    <location>
        <begin position="203"/>
        <end position="223"/>
    </location>
</feature>
<dbReference type="WBParaSite" id="TCONS_00002616.p1">
    <property type="protein sequence ID" value="TCONS_00002616.p1"/>
    <property type="gene ID" value="XLOC_002448"/>
</dbReference>
<dbReference type="Proteomes" id="UP000035681">
    <property type="component" value="Unplaced"/>
</dbReference>
<sequence length="268" mass="31208">MNFLQVVLLVILFVSNGLAYKKLNIQDEVEDIDLLKIRNDATSDDYDSFNVKPLENRQISSLNNVKFTTVRSTIAMRPTLKPTTPIPKTVKAQVVGEGQIPIGGSIPSAYLMPDIRSLPRAGKVYEHYPYNKLSRAYRLRPDLYYVYPREFQNVVYKYPYEKLPYSLLTWYQQQQVANNAYNQYYNQYYGAYNNQQYQGQPSRDYDQHETSVTEKTEEPKFNDNFENEDFEKLAAEAAEEKNMEKTSSTTKTTTPSIDEDFGRKKKKN</sequence>
<evidence type="ECO:0000256" key="2">
    <source>
        <dbReference type="SAM" id="SignalP"/>
    </source>
</evidence>
<feature type="compositionally biased region" description="Low complexity" evidence="1">
    <location>
        <begin position="245"/>
        <end position="254"/>
    </location>
</feature>
<keyword evidence="3" id="KW-1185">Reference proteome</keyword>
<evidence type="ECO:0000313" key="4">
    <source>
        <dbReference type="WBParaSite" id="SSTP_0000894000.1"/>
    </source>
</evidence>
<feature type="compositionally biased region" description="Basic and acidic residues" evidence="1">
    <location>
        <begin position="230"/>
        <end position="244"/>
    </location>
</feature>
<dbReference type="WBParaSite" id="SSTP_0000894000.1">
    <property type="protein sequence ID" value="SSTP_0000894000.1"/>
    <property type="gene ID" value="SSTP_0000894000"/>
</dbReference>
<evidence type="ECO:0000313" key="5">
    <source>
        <dbReference type="WBParaSite" id="TCONS_00002616.p1"/>
    </source>
</evidence>
<accession>A0A0K0EHI5</accession>
<proteinExistence type="predicted"/>
<keyword evidence="2" id="KW-0732">Signal</keyword>
<feature type="region of interest" description="Disordered" evidence="1">
    <location>
        <begin position="195"/>
        <end position="268"/>
    </location>
</feature>
<feature type="chain" id="PRO_5005328053" evidence="2">
    <location>
        <begin position="20"/>
        <end position="268"/>
    </location>
</feature>
<feature type="signal peptide" evidence="2">
    <location>
        <begin position="1"/>
        <end position="19"/>
    </location>
</feature>
<evidence type="ECO:0000256" key="1">
    <source>
        <dbReference type="SAM" id="MobiDB-lite"/>
    </source>
</evidence>